<dbReference type="Proteomes" id="UP000003900">
    <property type="component" value="Unassembled WGS sequence"/>
</dbReference>
<evidence type="ECO:0000256" key="1">
    <source>
        <dbReference type="SAM" id="Phobius"/>
    </source>
</evidence>
<evidence type="ECO:0000313" key="2">
    <source>
        <dbReference type="EMBL" id="EHQ59120.1"/>
    </source>
</evidence>
<dbReference type="EMBL" id="AHKH01000179">
    <property type="protein sequence ID" value="EHQ59120.1"/>
    <property type="molecule type" value="Genomic_DNA"/>
</dbReference>
<keyword evidence="1" id="KW-1133">Transmembrane helix</keyword>
<dbReference type="AlphaFoldDB" id="H3SP98"/>
<reference evidence="2 3" key="1">
    <citation type="journal article" date="2012" name="J. Bacteriol.">
        <title>Genome Sequence of the Pattern-Forming Social Bacterium Paenibacillus dendritiformis C454 Chiral Morphotype.</title>
        <authorList>
            <person name="Sirota-Madi A."/>
            <person name="Olender T."/>
            <person name="Helman Y."/>
            <person name="Brainis I."/>
            <person name="Finkelshtein A."/>
            <person name="Roth D."/>
            <person name="Hagai E."/>
            <person name="Leshkowitz D."/>
            <person name="Brodsky L."/>
            <person name="Galatenko V."/>
            <person name="Nikolaev V."/>
            <person name="Gutnick D.L."/>
            <person name="Lancet D."/>
            <person name="Ben-Jacob E."/>
        </authorList>
    </citation>
    <scope>NUCLEOTIDE SEQUENCE [LARGE SCALE GENOMIC DNA]</scope>
    <source>
        <strain evidence="2 3">C454</strain>
    </source>
</reference>
<comment type="caution">
    <text evidence="2">The sequence shown here is derived from an EMBL/GenBank/DDBJ whole genome shotgun (WGS) entry which is preliminary data.</text>
</comment>
<evidence type="ECO:0000313" key="3">
    <source>
        <dbReference type="Proteomes" id="UP000003900"/>
    </source>
</evidence>
<proteinExistence type="predicted"/>
<protein>
    <submittedName>
        <fullName evidence="2">Uncharacterized protein</fullName>
    </submittedName>
</protein>
<feature type="transmembrane region" description="Helical" evidence="1">
    <location>
        <begin position="40"/>
        <end position="62"/>
    </location>
</feature>
<accession>H3SP98</accession>
<keyword evidence="1" id="KW-0472">Membrane</keyword>
<name>H3SP98_9BACL</name>
<keyword evidence="1" id="KW-0812">Transmembrane</keyword>
<dbReference type="STRING" id="1131935.PDENDC454_27043"/>
<keyword evidence="3" id="KW-1185">Reference proteome</keyword>
<feature type="transmembrane region" description="Helical" evidence="1">
    <location>
        <begin position="68"/>
        <end position="90"/>
    </location>
</feature>
<sequence>MKETEIENILREMGREQAQVPPHVMLRTRERIRARSMTPVLIASLLLSVLGYGVLSLCFVHLMPHLHWIGWGMLGYAMITAINAVVIWGAGMLNPSIKRSGTWRDCL</sequence>
<dbReference type="PATRIC" id="fig|1131935.3.peg.5593"/>
<gene>
    <name evidence="2" type="ORF">PDENDC454_27043</name>
</gene>
<organism evidence="2 3">
    <name type="scientific">Paenibacillus dendritiformis C454</name>
    <dbReference type="NCBI Taxonomy" id="1131935"/>
    <lineage>
        <taxon>Bacteria</taxon>
        <taxon>Bacillati</taxon>
        <taxon>Bacillota</taxon>
        <taxon>Bacilli</taxon>
        <taxon>Bacillales</taxon>
        <taxon>Paenibacillaceae</taxon>
        <taxon>Paenibacillus</taxon>
    </lineage>
</organism>